<dbReference type="EMBL" id="JBBHLL010000019">
    <property type="protein sequence ID" value="KAK7829989.1"/>
    <property type="molecule type" value="Genomic_DNA"/>
</dbReference>
<proteinExistence type="predicted"/>
<feature type="signal peptide" evidence="1">
    <location>
        <begin position="1"/>
        <end position="18"/>
    </location>
</feature>
<dbReference type="AlphaFoldDB" id="A0AAW0JTF4"/>
<organism evidence="2 3">
    <name type="scientific">Myodes glareolus</name>
    <name type="common">Bank vole</name>
    <name type="synonym">Clethrionomys glareolus</name>
    <dbReference type="NCBI Taxonomy" id="447135"/>
    <lineage>
        <taxon>Eukaryota</taxon>
        <taxon>Metazoa</taxon>
        <taxon>Chordata</taxon>
        <taxon>Craniata</taxon>
        <taxon>Vertebrata</taxon>
        <taxon>Euteleostomi</taxon>
        <taxon>Mammalia</taxon>
        <taxon>Eutheria</taxon>
        <taxon>Euarchontoglires</taxon>
        <taxon>Glires</taxon>
        <taxon>Rodentia</taxon>
        <taxon>Myomorpha</taxon>
        <taxon>Muroidea</taxon>
        <taxon>Cricetidae</taxon>
        <taxon>Arvicolinae</taxon>
        <taxon>Myodes</taxon>
    </lineage>
</organism>
<keyword evidence="1" id="KW-0732">Signal</keyword>
<protein>
    <recommendedName>
        <fullName evidence="4">Secreted protein</fullName>
    </recommendedName>
</protein>
<comment type="caution">
    <text evidence="2">The sequence shown here is derived from an EMBL/GenBank/DDBJ whole genome shotgun (WGS) entry which is preliminary data.</text>
</comment>
<feature type="chain" id="PRO_5044024465" description="Secreted protein" evidence="1">
    <location>
        <begin position="19"/>
        <end position="75"/>
    </location>
</feature>
<evidence type="ECO:0000313" key="2">
    <source>
        <dbReference type="EMBL" id="KAK7829989.1"/>
    </source>
</evidence>
<name>A0AAW0JTF4_MYOGA</name>
<reference evidence="2 3" key="1">
    <citation type="journal article" date="2023" name="bioRxiv">
        <title>Conserved and derived expression patterns and positive selection on dental genes reveal complex evolutionary context of ever-growing rodent molars.</title>
        <authorList>
            <person name="Calamari Z.T."/>
            <person name="Song A."/>
            <person name="Cohen E."/>
            <person name="Akter M."/>
            <person name="Roy R.D."/>
            <person name="Hallikas O."/>
            <person name="Christensen M.M."/>
            <person name="Li P."/>
            <person name="Marangoni P."/>
            <person name="Jernvall J."/>
            <person name="Klein O.D."/>
        </authorList>
    </citation>
    <scope>NUCLEOTIDE SEQUENCE [LARGE SCALE GENOMIC DNA]</scope>
    <source>
        <strain evidence="2">V071</strain>
    </source>
</reference>
<evidence type="ECO:0000313" key="3">
    <source>
        <dbReference type="Proteomes" id="UP001488838"/>
    </source>
</evidence>
<gene>
    <name evidence="2" type="ORF">U0070_003444</name>
</gene>
<accession>A0AAW0JTF4</accession>
<evidence type="ECO:0000256" key="1">
    <source>
        <dbReference type="SAM" id="SignalP"/>
    </source>
</evidence>
<dbReference type="Proteomes" id="UP001488838">
    <property type="component" value="Unassembled WGS sequence"/>
</dbReference>
<keyword evidence="3" id="KW-1185">Reference proteome</keyword>
<evidence type="ECO:0008006" key="4">
    <source>
        <dbReference type="Google" id="ProtNLM"/>
    </source>
</evidence>
<sequence length="75" mass="8302">MLLLRFLSCLVFRPSKWALGDKIESSIVLKLQASQLFPGGAADLYEKGYVKDVDDGLGNTIKTSSDHWLHFTTAS</sequence>